<keyword evidence="8" id="KW-0539">Nucleus</keyword>
<dbReference type="GO" id="GO:0003677">
    <property type="term" value="F:DNA binding"/>
    <property type="evidence" value="ECO:0007669"/>
    <property type="project" value="UniProtKB-KW"/>
</dbReference>
<dbReference type="CDD" id="cd00056">
    <property type="entry name" value="ENDO3c"/>
    <property type="match status" value="1"/>
</dbReference>
<dbReference type="InterPro" id="IPR003651">
    <property type="entry name" value="Endonuclease3_FeS-loop_motif"/>
</dbReference>
<dbReference type="FunFam" id="1.10.1670.10:FF:000004">
    <property type="entry name" value="DNA glycosylase/AP lyase ROS1"/>
    <property type="match status" value="1"/>
</dbReference>
<comment type="subcellular location">
    <subcellularLocation>
        <location evidence="2">Nucleus</location>
    </subcellularLocation>
</comment>
<protein>
    <recommendedName>
        <fullName evidence="10">HhH-GPD domain-containing protein</fullName>
    </recommendedName>
</protein>
<evidence type="ECO:0000256" key="4">
    <source>
        <dbReference type="ARBA" id="ARBA00022723"/>
    </source>
</evidence>
<dbReference type="Proteomes" id="UP001151287">
    <property type="component" value="Unassembled WGS sequence"/>
</dbReference>
<evidence type="ECO:0000259" key="10">
    <source>
        <dbReference type="SMART" id="SM00478"/>
    </source>
</evidence>
<dbReference type="SUPFAM" id="SSF48150">
    <property type="entry name" value="DNA-glycosylase"/>
    <property type="match status" value="1"/>
</dbReference>
<dbReference type="GO" id="GO:0006284">
    <property type="term" value="P:base-excision repair"/>
    <property type="evidence" value="ECO:0007669"/>
    <property type="project" value="InterPro"/>
</dbReference>
<gene>
    <name evidence="11" type="ORF">LUZ63_003497</name>
</gene>
<evidence type="ECO:0000256" key="1">
    <source>
        <dbReference type="ARBA" id="ARBA00001966"/>
    </source>
</evidence>
<evidence type="ECO:0000256" key="7">
    <source>
        <dbReference type="ARBA" id="ARBA00023125"/>
    </source>
</evidence>
<feature type="compositionally biased region" description="Polar residues" evidence="9">
    <location>
        <begin position="115"/>
        <end position="140"/>
    </location>
</feature>
<dbReference type="SMART" id="SM00525">
    <property type="entry name" value="FES"/>
    <property type="match status" value="1"/>
</dbReference>
<dbReference type="GO" id="GO:0141166">
    <property type="term" value="P:chromosomal 5-methylcytosine DNA demethylation pathway"/>
    <property type="evidence" value="ECO:0007669"/>
    <property type="project" value="InterPro"/>
</dbReference>
<organism evidence="11 12">
    <name type="scientific">Rhynchospora breviuscula</name>
    <dbReference type="NCBI Taxonomy" id="2022672"/>
    <lineage>
        <taxon>Eukaryota</taxon>
        <taxon>Viridiplantae</taxon>
        <taxon>Streptophyta</taxon>
        <taxon>Embryophyta</taxon>
        <taxon>Tracheophyta</taxon>
        <taxon>Spermatophyta</taxon>
        <taxon>Magnoliopsida</taxon>
        <taxon>Liliopsida</taxon>
        <taxon>Poales</taxon>
        <taxon>Cyperaceae</taxon>
        <taxon>Cyperoideae</taxon>
        <taxon>Rhynchosporeae</taxon>
        <taxon>Rhynchospora</taxon>
    </lineage>
</organism>
<comment type="caution">
    <text evidence="11">The sequence shown here is derived from an EMBL/GenBank/DDBJ whole genome shotgun (WGS) entry which is preliminary data.</text>
</comment>
<dbReference type="SMART" id="SM00478">
    <property type="entry name" value="ENDO3c"/>
    <property type="match status" value="1"/>
</dbReference>
<dbReference type="InterPro" id="IPR003265">
    <property type="entry name" value="HhH-GPD_domain"/>
</dbReference>
<name>A0A9Q0D0U0_9POAL</name>
<keyword evidence="7" id="KW-0238">DNA-binding</keyword>
<dbReference type="Gene3D" id="1.10.1670.10">
    <property type="entry name" value="Helix-hairpin-Helix base-excision DNA repair enzymes (C-terminal)"/>
    <property type="match status" value="1"/>
</dbReference>
<dbReference type="EMBL" id="JAMQYH010000001">
    <property type="protein sequence ID" value="KAJ1703718.1"/>
    <property type="molecule type" value="Genomic_DNA"/>
</dbReference>
<dbReference type="InterPro" id="IPR023170">
    <property type="entry name" value="HhH_base_excis_C"/>
</dbReference>
<sequence length="1125" mass="127375">MEIDSKRNSLMQQLAVSIAFNEVPLPEMKKGDSIPSHDSDQSFTPVDDLLSESSLRVPSRPRSNPSSNPKRRVNPPITPRKTENRIANSENEVPEANSMPRKQKRKKYKPKVVNDGSSGNKSTKSVTGSSKYPVTHNNAKAPTPDPSTHDPKHPDLEAPITVDLTCMESEAPVTPTPKQDLKSLNRTGLRTNRDNIIADTYLRVEKFNPEMQLNNDTVARPTGSVRQRLKFDHEDTVLIRSEETTTGTNPDLNKFSPSHDEVINQLQPLREGLDSGSLAPNKPVPHEESISGKSQSPETFIGITTSLNCPNMIKPVQLVACEPKFNLGDKTETVMHRECAGTDSKLKRSEIGKVKCLTEDMDRIRASYNLIYLATLCPRGVKRGRPKNHEEIVSKMARMKNPENTLVLYHKKKEKQRGIVDLDEDSLIEWNLLMGEDIGANSAPGANPEREEKWRQQRENFRDMALQFIAKMKLIQGNRCFSEWKGSVVDSVVGAFLTQNVSDHLSSSAFISLCARFPRKQDGNATWPDCKSDSEWTKSCHADKSTSVANIVDTHVEVRAQKKPKVGSKSWEANKANIQEKKGWKVGSEHIDWDALRKEATQHGYTSEVRGVKTEDAADWDAVRQADMNEVAEAIHARGQDNVLAERIQNFLNRVLEDHGSIDLEWLRETPGDKAKEYLLSIYGLGLKSVECVRLLTLHQVAFPVDTNVGRIAVRLGWVPLQPLPESVQMHLLELYPVMEAIQKYLWPRLCKLDQETLYELHYQMITFGKVFCTKSKPNCNACPLRMECKHFASAYASDKLMLPEPEEKQENKVVVWTRASTAFENASKSFSNATDVPTAQFAALLHNTSSEPIIEEPMTPEEEQIVEQIPDIEDLCFDDPDEIPTIKLNTESFFRNIEELVQKDDSKLQIEDISKALVLLPPTAASIPPPQLKHSRHLRTVHDVYELPDGHPILHRLEFEERDPEDPSPYLLILYSPEKEVSNGKPCDCTSCNEAKSCDFLSKEEENIFVKCSFMIPCRTAMRGSFPLNGTYFQVNEVFADHYTARNPVLIRREEIWKLTRRSVYVGSSVSTILKGLPTEEVQYCFWRGSVCVREFDRASRYPKPLSPWLHLIPTMRKKIQQTL</sequence>
<dbReference type="PANTHER" id="PTHR46213:SF13">
    <property type="entry name" value="DEMETER-LIKE PROTEIN 2-RELATED"/>
    <property type="match status" value="1"/>
</dbReference>
<keyword evidence="4" id="KW-0479">Metal-binding</keyword>
<accession>A0A9Q0D0U0</accession>
<keyword evidence="6" id="KW-0411">Iron-sulfur</keyword>
<dbReference type="InterPro" id="IPR028925">
    <property type="entry name" value="RRM_DME"/>
</dbReference>
<evidence type="ECO:0000256" key="9">
    <source>
        <dbReference type="SAM" id="MobiDB-lite"/>
    </source>
</evidence>
<evidence type="ECO:0000256" key="3">
    <source>
        <dbReference type="ARBA" id="ARBA00005646"/>
    </source>
</evidence>
<reference evidence="11" key="1">
    <citation type="journal article" date="2022" name="Cell">
        <title>Repeat-based holocentromeres influence genome architecture and karyotype evolution.</title>
        <authorList>
            <person name="Hofstatter P.G."/>
            <person name="Thangavel G."/>
            <person name="Lux T."/>
            <person name="Neumann P."/>
            <person name="Vondrak T."/>
            <person name="Novak P."/>
            <person name="Zhang M."/>
            <person name="Costa L."/>
            <person name="Castellani M."/>
            <person name="Scott A."/>
            <person name="Toegelov H."/>
            <person name="Fuchs J."/>
            <person name="Mata-Sucre Y."/>
            <person name="Dias Y."/>
            <person name="Vanzela A.L.L."/>
            <person name="Huettel B."/>
            <person name="Almeida C.C.S."/>
            <person name="Simkova H."/>
            <person name="Souza G."/>
            <person name="Pedrosa-Harand A."/>
            <person name="Macas J."/>
            <person name="Mayer K.F.X."/>
            <person name="Houben A."/>
            <person name="Marques A."/>
        </authorList>
    </citation>
    <scope>NUCLEOTIDE SEQUENCE</scope>
    <source>
        <strain evidence="11">RhyBre1mFocal</strain>
    </source>
</reference>
<dbReference type="GO" id="GO:0005634">
    <property type="term" value="C:nucleus"/>
    <property type="evidence" value="ECO:0007669"/>
    <property type="project" value="UniProtKB-SubCell"/>
</dbReference>
<evidence type="ECO:0000313" key="12">
    <source>
        <dbReference type="Proteomes" id="UP001151287"/>
    </source>
</evidence>
<comment type="cofactor">
    <cofactor evidence="1">
        <name>[4Fe-4S] cluster</name>
        <dbReference type="ChEBI" id="CHEBI:49883"/>
    </cofactor>
</comment>
<keyword evidence="5" id="KW-0408">Iron</keyword>
<feature type="compositionally biased region" description="Basic and acidic residues" evidence="9">
    <location>
        <begin position="27"/>
        <end position="40"/>
    </location>
</feature>
<evidence type="ECO:0000256" key="6">
    <source>
        <dbReference type="ARBA" id="ARBA00023014"/>
    </source>
</evidence>
<evidence type="ECO:0000256" key="8">
    <source>
        <dbReference type="ARBA" id="ARBA00023242"/>
    </source>
</evidence>
<dbReference type="GO" id="GO:0051747">
    <property type="term" value="F:cytosine C-5 DNA demethylase activity"/>
    <property type="evidence" value="ECO:0007669"/>
    <property type="project" value="UniProtKB-ARBA"/>
</dbReference>
<dbReference type="PANTHER" id="PTHR46213">
    <property type="entry name" value="TRANSCRIPTIONAL ACTIVATOR DEMETER"/>
    <property type="match status" value="1"/>
</dbReference>
<feature type="compositionally biased region" description="Low complexity" evidence="9">
    <location>
        <begin position="51"/>
        <end position="68"/>
    </location>
</feature>
<feature type="domain" description="HhH-GPD" evidence="10">
    <location>
        <begin position="595"/>
        <end position="751"/>
    </location>
</feature>
<proteinExistence type="inferred from homology"/>
<evidence type="ECO:0000256" key="5">
    <source>
        <dbReference type="ARBA" id="ARBA00023004"/>
    </source>
</evidence>
<dbReference type="InterPro" id="IPR011257">
    <property type="entry name" value="DNA_glycosylase"/>
</dbReference>
<evidence type="ECO:0000313" key="11">
    <source>
        <dbReference type="EMBL" id="KAJ1703718.1"/>
    </source>
</evidence>
<dbReference type="GO" id="GO:0051539">
    <property type="term" value="F:4 iron, 4 sulfur cluster binding"/>
    <property type="evidence" value="ECO:0007669"/>
    <property type="project" value="InterPro"/>
</dbReference>
<dbReference type="InterPro" id="IPR044811">
    <property type="entry name" value="DME/ROS1"/>
</dbReference>
<feature type="region of interest" description="Disordered" evidence="9">
    <location>
        <begin position="22"/>
        <end position="153"/>
    </location>
</feature>
<dbReference type="GO" id="GO:0046872">
    <property type="term" value="F:metal ion binding"/>
    <property type="evidence" value="ECO:0007669"/>
    <property type="project" value="UniProtKB-KW"/>
</dbReference>
<dbReference type="GO" id="GO:0019104">
    <property type="term" value="F:DNA N-glycosylase activity"/>
    <property type="evidence" value="ECO:0007669"/>
    <property type="project" value="InterPro"/>
</dbReference>
<evidence type="ECO:0000256" key="2">
    <source>
        <dbReference type="ARBA" id="ARBA00004123"/>
    </source>
</evidence>
<feature type="region of interest" description="Disordered" evidence="9">
    <location>
        <begin position="272"/>
        <end position="297"/>
    </location>
</feature>
<keyword evidence="12" id="KW-1185">Reference proteome</keyword>
<dbReference type="AlphaFoldDB" id="A0A9Q0D0U0"/>
<comment type="similarity">
    <text evidence="3">Belongs to the DNA glycosylase family. DEMETER subfamily.</text>
</comment>
<dbReference type="Pfam" id="PF15628">
    <property type="entry name" value="RRM_DME"/>
    <property type="match status" value="1"/>
</dbReference>
<dbReference type="OrthoDB" id="5607at2759"/>
<feature type="compositionally biased region" description="Basic residues" evidence="9">
    <location>
        <begin position="101"/>
        <end position="110"/>
    </location>
</feature>